<dbReference type="AlphaFoldDB" id="A0A3S1JT46"/>
<accession>A0A3S1JT46</accession>
<reference evidence="1 2" key="1">
    <citation type="submission" date="2018-12" db="EMBL/GenBank/DDBJ databases">
        <authorList>
            <person name="Sun L."/>
            <person name="Chen Z."/>
        </authorList>
    </citation>
    <scope>NUCLEOTIDE SEQUENCE [LARGE SCALE GENOMIC DNA]</scope>
    <source>
        <strain evidence="1 2">3-5-3</strain>
    </source>
</reference>
<dbReference type="OrthoDB" id="2631758at2"/>
<dbReference type="RefSeq" id="WP_127197840.1">
    <property type="nucleotide sequence ID" value="NZ_RZNX01000001.1"/>
</dbReference>
<dbReference type="EMBL" id="RZNX01000001">
    <property type="protein sequence ID" value="RUT36145.1"/>
    <property type="molecule type" value="Genomic_DNA"/>
</dbReference>
<keyword evidence="2" id="KW-1185">Reference proteome</keyword>
<evidence type="ECO:0000313" key="2">
    <source>
        <dbReference type="Proteomes" id="UP000272464"/>
    </source>
</evidence>
<proteinExistence type="predicted"/>
<gene>
    <name evidence="1" type="primary">mciZ</name>
    <name evidence="1" type="ORF">EJP77_03910</name>
</gene>
<dbReference type="Proteomes" id="UP000272464">
    <property type="component" value="Unassembled WGS sequence"/>
</dbReference>
<comment type="caution">
    <text evidence="1">The sequence shown here is derived from an EMBL/GenBank/DDBJ whole genome shotgun (WGS) entry which is preliminary data.</text>
</comment>
<sequence length="47" mass="5361">MKSYFADTSFHISGKAWQVRVLLSMWKKNIGPGTPVKDLIAINVRKK</sequence>
<organism evidence="1 2">
    <name type="scientific">Paenibacillus zeisoli</name>
    <dbReference type="NCBI Taxonomy" id="2496267"/>
    <lineage>
        <taxon>Bacteria</taxon>
        <taxon>Bacillati</taxon>
        <taxon>Bacillota</taxon>
        <taxon>Bacilli</taxon>
        <taxon>Bacillales</taxon>
        <taxon>Paenibacillaceae</taxon>
        <taxon>Paenibacillus</taxon>
    </lineage>
</organism>
<name>A0A3S1JT46_9BACL</name>
<protein>
    <submittedName>
        <fullName evidence="1">Z-ring formation inhibitor MciZ</fullName>
    </submittedName>
</protein>
<evidence type="ECO:0000313" key="1">
    <source>
        <dbReference type="EMBL" id="RUT36145.1"/>
    </source>
</evidence>